<accession>A0A2S0VY46</accession>
<reference evidence="1 2" key="1">
    <citation type="submission" date="2018-01" db="EMBL/GenBank/DDBJ databases">
        <title>Genome sequence of a Cantenovulum-like bacteria.</title>
        <authorList>
            <person name="Tan W.R."/>
            <person name="Lau N.-S."/>
            <person name="Go F."/>
            <person name="Amirul A.-A.A."/>
        </authorList>
    </citation>
    <scope>NUCLEOTIDE SEQUENCE [LARGE SCALE GENOMIC DNA]</scope>
    <source>
        <strain evidence="1 2">CCB-QB4</strain>
        <plasmid evidence="2">Plasmid unnamed1</plasmid>
    </source>
</reference>
<dbReference type="EMBL" id="CP026605">
    <property type="protein sequence ID" value="AWB69134.1"/>
    <property type="molecule type" value="Genomic_DNA"/>
</dbReference>
<keyword evidence="2" id="KW-1185">Reference proteome</keyword>
<dbReference type="SUPFAM" id="SSF143100">
    <property type="entry name" value="TTHA1013/TTHA0281-like"/>
    <property type="match status" value="1"/>
</dbReference>
<dbReference type="InterPro" id="IPR008651">
    <property type="entry name" value="Uncharacterised_HicB"/>
</dbReference>
<dbReference type="AlphaFoldDB" id="A0A2S0VY46"/>
<sequence>MTYLRYKNYLGTIEPELESNTLFGKLAFIRDVVTYEATTLQELEQEFQRSVDEYLISCEELGRTPQIPCKGSFNIRTGEDLHREAVLAAEGQSLNAFVCDAIREKIARSRSQSLA</sequence>
<dbReference type="RefSeq" id="WP_108605172.1">
    <property type="nucleotide sequence ID" value="NZ_CP026605.1"/>
</dbReference>
<dbReference type="InterPro" id="IPR035069">
    <property type="entry name" value="TTHA1013/TTHA0281-like"/>
</dbReference>
<protein>
    <submittedName>
        <fullName evidence="1">Toxin-antitoxin system HicB family antitoxin</fullName>
    </submittedName>
</protein>
<keyword evidence="1" id="KW-0614">Plasmid</keyword>
<evidence type="ECO:0000313" key="2">
    <source>
        <dbReference type="Proteomes" id="UP000244441"/>
    </source>
</evidence>
<dbReference type="KEGG" id="cate:C2869_21765"/>
<name>A0A2S0VY46_9ALTE</name>
<dbReference type="Pfam" id="PF05534">
    <property type="entry name" value="HicB"/>
    <property type="match status" value="1"/>
</dbReference>
<dbReference type="Proteomes" id="UP000244441">
    <property type="component" value="Plasmid unnamed1"/>
</dbReference>
<proteinExistence type="predicted"/>
<dbReference type="OrthoDB" id="5297106at2"/>
<evidence type="ECO:0000313" key="1">
    <source>
        <dbReference type="EMBL" id="AWB69134.1"/>
    </source>
</evidence>
<gene>
    <name evidence="1" type="ORF">C2869_21765</name>
</gene>
<organism evidence="1 2">
    <name type="scientific">Saccharobesus litoralis</name>
    <dbReference type="NCBI Taxonomy" id="2172099"/>
    <lineage>
        <taxon>Bacteria</taxon>
        <taxon>Pseudomonadati</taxon>
        <taxon>Pseudomonadota</taxon>
        <taxon>Gammaproteobacteria</taxon>
        <taxon>Alteromonadales</taxon>
        <taxon>Alteromonadaceae</taxon>
        <taxon>Saccharobesus</taxon>
    </lineage>
</organism>
<geneLocation type="plasmid" evidence="1">
    <name>unnamed1</name>
</geneLocation>